<feature type="domain" description="N-acetyltransferase" evidence="1">
    <location>
        <begin position="1"/>
        <end position="80"/>
    </location>
</feature>
<dbReference type="AlphaFoldDB" id="A0A645C6D5"/>
<dbReference type="Pfam" id="PF00583">
    <property type="entry name" value="Acetyltransf_1"/>
    <property type="match status" value="1"/>
</dbReference>
<organism evidence="2">
    <name type="scientific">bioreactor metagenome</name>
    <dbReference type="NCBI Taxonomy" id="1076179"/>
    <lineage>
        <taxon>unclassified sequences</taxon>
        <taxon>metagenomes</taxon>
        <taxon>ecological metagenomes</taxon>
    </lineage>
</organism>
<dbReference type="InterPro" id="IPR016181">
    <property type="entry name" value="Acyl_CoA_acyltransferase"/>
</dbReference>
<accession>A0A645C6D5</accession>
<dbReference type="SUPFAM" id="SSF55729">
    <property type="entry name" value="Acyl-CoA N-acyltransferases (Nat)"/>
    <property type="match status" value="1"/>
</dbReference>
<dbReference type="Gene3D" id="3.40.630.30">
    <property type="match status" value="1"/>
</dbReference>
<comment type="caution">
    <text evidence="2">The sequence shown here is derived from an EMBL/GenBank/DDBJ whole genome shotgun (WGS) entry which is preliminary data.</text>
</comment>
<proteinExistence type="predicted"/>
<dbReference type="GO" id="GO:0016747">
    <property type="term" value="F:acyltransferase activity, transferring groups other than amino-acyl groups"/>
    <property type="evidence" value="ECO:0007669"/>
    <property type="project" value="InterPro"/>
</dbReference>
<dbReference type="CDD" id="cd04301">
    <property type="entry name" value="NAT_SF"/>
    <property type="match status" value="1"/>
</dbReference>
<sequence length="80" mass="9167">MIVHRMAVNPKFRGCGIGLELMKFAELLSLEKGINYMKIDTNSLNTKAQNLFKKCGYNFVEEVTFSGKEGTFYCYEKTLI</sequence>
<protein>
    <recommendedName>
        <fullName evidence="1">N-acetyltransferase domain-containing protein</fullName>
    </recommendedName>
</protein>
<evidence type="ECO:0000313" key="2">
    <source>
        <dbReference type="EMBL" id="MPM70893.1"/>
    </source>
</evidence>
<gene>
    <name evidence="2" type="ORF">SDC9_117854</name>
</gene>
<dbReference type="PROSITE" id="PS51186">
    <property type="entry name" value="GNAT"/>
    <property type="match status" value="1"/>
</dbReference>
<dbReference type="InterPro" id="IPR000182">
    <property type="entry name" value="GNAT_dom"/>
</dbReference>
<name>A0A645C6D5_9ZZZZ</name>
<dbReference type="EMBL" id="VSSQ01023767">
    <property type="protein sequence ID" value="MPM70893.1"/>
    <property type="molecule type" value="Genomic_DNA"/>
</dbReference>
<evidence type="ECO:0000259" key="1">
    <source>
        <dbReference type="PROSITE" id="PS51186"/>
    </source>
</evidence>
<reference evidence="2" key="1">
    <citation type="submission" date="2019-08" db="EMBL/GenBank/DDBJ databases">
        <authorList>
            <person name="Kucharzyk K."/>
            <person name="Murdoch R.W."/>
            <person name="Higgins S."/>
            <person name="Loffler F."/>
        </authorList>
    </citation>
    <scope>NUCLEOTIDE SEQUENCE</scope>
</reference>